<accession>A0AAP0IY44</accession>
<dbReference type="InterPro" id="IPR056777">
    <property type="entry name" value="Ycf2_N"/>
</dbReference>
<keyword evidence="3" id="KW-1185">Reference proteome</keyword>
<evidence type="ECO:0000313" key="3">
    <source>
        <dbReference type="Proteomes" id="UP001417504"/>
    </source>
</evidence>
<dbReference type="Proteomes" id="UP001417504">
    <property type="component" value="Unassembled WGS sequence"/>
</dbReference>
<proteinExistence type="predicted"/>
<feature type="domain" description="Ycf2 N-terminal" evidence="1">
    <location>
        <begin position="1"/>
        <end position="118"/>
    </location>
</feature>
<name>A0AAP0IY44_9MAGN</name>
<sequence>MPESNWVVEEPNRKKRDTSYKISNETVVGIEISFKEKDIKYLGFPFVSYRDDPIHKDHDWELFDRLSPRKKRNIINLHLEQLFEILVKHWIFYLMSALREKRPIEVEGFFKHQGVGSNQPNSLLGLRSPAGFRVIELTLLKRCRTNWADASEEVSVELGLLGPLSYAVAWYLVGTWNLKDIAGVAFQFYECISSSGS</sequence>
<evidence type="ECO:0000313" key="2">
    <source>
        <dbReference type="EMBL" id="KAK9123853.1"/>
    </source>
</evidence>
<evidence type="ECO:0000259" key="1">
    <source>
        <dbReference type="Pfam" id="PF05695"/>
    </source>
</evidence>
<reference evidence="2 3" key="1">
    <citation type="submission" date="2024-01" db="EMBL/GenBank/DDBJ databases">
        <title>Genome assemblies of Stephania.</title>
        <authorList>
            <person name="Yang L."/>
        </authorList>
    </citation>
    <scope>NUCLEOTIDE SEQUENCE [LARGE SCALE GENOMIC DNA]</scope>
    <source>
        <strain evidence="2">QJT</strain>
        <tissue evidence="2">Leaf</tissue>
    </source>
</reference>
<gene>
    <name evidence="2" type="ORF">Sjap_013455</name>
</gene>
<dbReference type="AlphaFoldDB" id="A0AAP0IY44"/>
<organism evidence="2 3">
    <name type="scientific">Stephania japonica</name>
    <dbReference type="NCBI Taxonomy" id="461633"/>
    <lineage>
        <taxon>Eukaryota</taxon>
        <taxon>Viridiplantae</taxon>
        <taxon>Streptophyta</taxon>
        <taxon>Embryophyta</taxon>
        <taxon>Tracheophyta</taxon>
        <taxon>Spermatophyta</taxon>
        <taxon>Magnoliopsida</taxon>
        <taxon>Ranunculales</taxon>
        <taxon>Menispermaceae</taxon>
        <taxon>Menispermoideae</taxon>
        <taxon>Cissampelideae</taxon>
        <taxon>Stephania</taxon>
    </lineage>
</organism>
<dbReference type="EMBL" id="JBBNAE010000005">
    <property type="protein sequence ID" value="KAK9123853.1"/>
    <property type="molecule type" value="Genomic_DNA"/>
</dbReference>
<protein>
    <recommendedName>
        <fullName evidence="1">Ycf2 N-terminal domain-containing protein</fullName>
    </recommendedName>
</protein>
<comment type="caution">
    <text evidence="2">The sequence shown here is derived from an EMBL/GenBank/DDBJ whole genome shotgun (WGS) entry which is preliminary data.</text>
</comment>
<dbReference type="Pfam" id="PF05695">
    <property type="entry name" value="Ycf2"/>
    <property type="match status" value="1"/>
</dbReference>